<dbReference type="SUPFAM" id="SSF54626">
    <property type="entry name" value="Chalcone isomerase"/>
    <property type="match status" value="1"/>
</dbReference>
<keyword evidence="1" id="KW-0732">Signal</keyword>
<evidence type="ECO:0000259" key="2">
    <source>
        <dbReference type="Pfam" id="PF16036"/>
    </source>
</evidence>
<feature type="chain" id="PRO_5045502136" evidence="1">
    <location>
        <begin position="20"/>
        <end position="184"/>
    </location>
</feature>
<protein>
    <submittedName>
        <fullName evidence="3">Chalcone isomerase family protein</fullName>
    </submittedName>
</protein>
<feature type="signal peptide" evidence="1">
    <location>
        <begin position="1"/>
        <end position="19"/>
    </location>
</feature>
<name>A0ABX7YVJ2_9GAMM</name>
<proteinExistence type="predicted"/>
<gene>
    <name evidence="3" type="ORF">KDN34_05005</name>
</gene>
<evidence type="ECO:0000256" key="1">
    <source>
        <dbReference type="SAM" id="SignalP"/>
    </source>
</evidence>
<dbReference type="Proteomes" id="UP000679575">
    <property type="component" value="Chromosome"/>
</dbReference>
<dbReference type="Pfam" id="PF16036">
    <property type="entry name" value="Chalcone_3"/>
    <property type="match status" value="1"/>
</dbReference>
<evidence type="ECO:0000313" key="3">
    <source>
        <dbReference type="EMBL" id="QUN06813.1"/>
    </source>
</evidence>
<dbReference type="InterPro" id="IPR016087">
    <property type="entry name" value="Chalcone_isomerase"/>
</dbReference>
<dbReference type="EMBL" id="CP073587">
    <property type="protein sequence ID" value="QUN06813.1"/>
    <property type="molecule type" value="Genomic_DNA"/>
</dbReference>
<keyword evidence="3" id="KW-0413">Isomerase</keyword>
<dbReference type="InterPro" id="IPR016088">
    <property type="entry name" value="Chalcone_isomerase_3-sand"/>
</dbReference>
<reference evidence="3 4" key="1">
    <citation type="submission" date="2021-04" db="EMBL/GenBank/DDBJ databases">
        <title>Novel species identification of genus Shewanella.</title>
        <authorList>
            <person name="Liu G."/>
        </authorList>
    </citation>
    <scope>NUCLEOTIDE SEQUENCE [LARGE SCALE GENOMIC DNA]</scope>
    <source>
        <strain evidence="3 4">FJAT-54481</strain>
    </source>
</reference>
<dbReference type="RefSeq" id="WP_212595822.1">
    <property type="nucleotide sequence ID" value="NZ_CP073587.1"/>
</dbReference>
<keyword evidence="4" id="KW-1185">Reference proteome</keyword>
<dbReference type="Gene3D" id="3.50.70.10">
    <property type="match status" value="1"/>
</dbReference>
<dbReference type="GO" id="GO:0016853">
    <property type="term" value="F:isomerase activity"/>
    <property type="evidence" value="ECO:0007669"/>
    <property type="project" value="UniProtKB-KW"/>
</dbReference>
<organism evidence="3 4">
    <name type="scientific">Shewanella yunxiaonensis</name>
    <dbReference type="NCBI Taxonomy" id="2829809"/>
    <lineage>
        <taxon>Bacteria</taxon>
        <taxon>Pseudomonadati</taxon>
        <taxon>Pseudomonadota</taxon>
        <taxon>Gammaproteobacteria</taxon>
        <taxon>Alteromonadales</taxon>
        <taxon>Shewanellaceae</taxon>
        <taxon>Shewanella</taxon>
    </lineage>
</organism>
<feature type="domain" description="Chalcone isomerase" evidence="2">
    <location>
        <begin position="19"/>
        <end position="183"/>
    </location>
</feature>
<accession>A0ABX7YVJ2</accession>
<evidence type="ECO:0000313" key="4">
    <source>
        <dbReference type="Proteomes" id="UP000679575"/>
    </source>
</evidence>
<dbReference type="InterPro" id="IPR036298">
    <property type="entry name" value="Chalcone_isomerase_sf"/>
</dbReference>
<sequence>MKLLPLSLVFLMMSVSASAREISGVEVPEALSIDSQQLQLNGAGVRSKFFMDLYVGGLYLPEKATTATAVLSENSAVVSLKILSGLITSEKMRNAIEEGFDDATEGKTQPIAEEIKHFTALFEDEIKVGDEFLLVTNKQHGVTAYKNGVAKDTIAGEDFREALLKIWLGDEPAQKSLKKEMLGQ</sequence>